<dbReference type="EMBL" id="FNNZ01000014">
    <property type="protein sequence ID" value="SDX11960.1"/>
    <property type="molecule type" value="Genomic_DNA"/>
</dbReference>
<evidence type="ECO:0000259" key="12">
    <source>
        <dbReference type="Pfam" id="PF12019"/>
    </source>
</evidence>
<keyword evidence="8 11" id="KW-0472">Membrane</keyword>
<dbReference type="Proteomes" id="UP000198816">
    <property type="component" value="Unassembled WGS sequence"/>
</dbReference>
<feature type="transmembrane region" description="Helical" evidence="11">
    <location>
        <begin position="12"/>
        <end position="32"/>
    </location>
</feature>
<comment type="similarity">
    <text evidence="9">Belongs to the GSP H family.</text>
</comment>
<evidence type="ECO:0000256" key="5">
    <source>
        <dbReference type="ARBA" id="ARBA00022519"/>
    </source>
</evidence>
<keyword evidence="6 11" id="KW-0812">Transmembrane</keyword>
<dbReference type="InterPro" id="IPR045584">
    <property type="entry name" value="Pilin-like"/>
</dbReference>
<feature type="domain" description="General secretion pathway GspH" evidence="12">
    <location>
        <begin position="44"/>
        <end position="157"/>
    </location>
</feature>
<dbReference type="Pfam" id="PF12019">
    <property type="entry name" value="GspH"/>
    <property type="match status" value="1"/>
</dbReference>
<evidence type="ECO:0000256" key="2">
    <source>
        <dbReference type="ARBA" id="ARBA00021549"/>
    </source>
</evidence>
<comment type="subcellular location">
    <subcellularLocation>
        <location evidence="1">Cell inner membrane</location>
        <topology evidence="1">Single-pass membrane protein</topology>
    </subcellularLocation>
</comment>
<dbReference type="GO" id="GO:0005886">
    <property type="term" value="C:plasma membrane"/>
    <property type="evidence" value="ECO:0007669"/>
    <property type="project" value="UniProtKB-SubCell"/>
</dbReference>
<dbReference type="OrthoDB" id="2313614at2"/>
<evidence type="ECO:0000256" key="8">
    <source>
        <dbReference type="ARBA" id="ARBA00023136"/>
    </source>
</evidence>
<keyword evidence="14" id="KW-1185">Reference proteome</keyword>
<accession>A0A1H2Z3G8</accession>
<dbReference type="GO" id="GO:0015627">
    <property type="term" value="C:type II protein secretion system complex"/>
    <property type="evidence" value="ECO:0007669"/>
    <property type="project" value="InterPro"/>
</dbReference>
<dbReference type="RefSeq" id="WP_093034016.1">
    <property type="nucleotide sequence ID" value="NZ_FNNZ01000014.1"/>
</dbReference>
<dbReference type="SUPFAM" id="SSF54523">
    <property type="entry name" value="Pili subunits"/>
    <property type="match status" value="1"/>
</dbReference>
<organism evidence="13 14">
    <name type="scientific">Thiocapsa roseopersicina</name>
    <dbReference type="NCBI Taxonomy" id="1058"/>
    <lineage>
        <taxon>Bacteria</taxon>
        <taxon>Pseudomonadati</taxon>
        <taxon>Pseudomonadota</taxon>
        <taxon>Gammaproteobacteria</taxon>
        <taxon>Chromatiales</taxon>
        <taxon>Chromatiaceae</taxon>
        <taxon>Thiocapsa</taxon>
    </lineage>
</organism>
<evidence type="ECO:0000256" key="9">
    <source>
        <dbReference type="ARBA" id="ARBA00025772"/>
    </source>
</evidence>
<reference evidence="14" key="1">
    <citation type="submission" date="2016-10" db="EMBL/GenBank/DDBJ databases">
        <authorList>
            <person name="Varghese N."/>
            <person name="Submissions S."/>
        </authorList>
    </citation>
    <scope>NUCLEOTIDE SEQUENCE [LARGE SCALE GENOMIC DNA]</scope>
    <source>
        <strain evidence="14">DSM 217</strain>
    </source>
</reference>
<dbReference type="InterPro" id="IPR022346">
    <property type="entry name" value="T2SS_GspH"/>
</dbReference>
<keyword evidence="7 11" id="KW-1133">Transmembrane helix</keyword>
<dbReference type="InterPro" id="IPR012902">
    <property type="entry name" value="N_methyl_site"/>
</dbReference>
<protein>
    <recommendedName>
        <fullName evidence="2">Type II secretion system protein H</fullName>
    </recommendedName>
    <alternativeName>
        <fullName evidence="10">General secretion pathway protein H</fullName>
    </alternativeName>
</protein>
<evidence type="ECO:0000313" key="14">
    <source>
        <dbReference type="Proteomes" id="UP000198816"/>
    </source>
</evidence>
<dbReference type="GO" id="GO:0015628">
    <property type="term" value="P:protein secretion by the type II secretion system"/>
    <property type="evidence" value="ECO:0007669"/>
    <property type="project" value="InterPro"/>
</dbReference>
<dbReference type="PROSITE" id="PS00409">
    <property type="entry name" value="PROKAR_NTER_METHYL"/>
    <property type="match status" value="1"/>
</dbReference>
<keyword evidence="4" id="KW-0488">Methylation</keyword>
<evidence type="ECO:0000256" key="3">
    <source>
        <dbReference type="ARBA" id="ARBA00022475"/>
    </source>
</evidence>
<evidence type="ECO:0000256" key="10">
    <source>
        <dbReference type="ARBA" id="ARBA00030775"/>
    </source>
</evidence>
<evidence type="ECO:0000313" key="13">
    <source>
        <dbReference type="EMBL" id="SDX11960.1"/>
    </source>
</evidence>
<dbReference type="NCBIfam" id="TIGR02532">
    <property type="entry name" value="IV_pilin_GFxxxE"/>
    <property type="match status" value="1"/>
</dbReference>
<evidence type="ECO:0000256" key="6">
    <source>
        <dbReference type="ARBA" id="ARBA00022692"/>
    </source>
</evidence>
<evidence type="ECO:0000256" key="7">
    <source>
        <dbReference type="ARBA" id="ARBA00022989"/>
    </source>
</evidence>
<evidence type="ECO:0000256" key="11">
    <source>
        <dbReference type="SAM" id="Phobius"/>
    </source>
</evidence>
<evidence type="ECO:0000256" key="4">
    <source>
        <dbReference type="ARBA" id="ARBA00022481"/>
    </source>
</evidence>
<sequence length="168" mass="18124">MTSRRHQGFTLIELMAGLAIMFILLALAVPSFRELSARNQLSAATNDILMGLQLARSEAVRHATRMTLCPSTDEDTCTKETPWSAGWILFHDANDSGSRDEDERLIQVFPPLPDSVEASGPALITYASAGNVTTSVQLAVAQSGRKEARCIRIISSGSISVEKEACGD</sequence>
<evidence type="ECO:0000256" key="1">
    <source>
        <dbReference type="ARBA" id="ARBA00004377"/>
    </source>
</evidence>
<keyword evidence="3" id="KW-1003">Cell membrane</keyword>
<name>A0A1H2Z3G8_THIRO</name>
<proteinExistence type="inferred from homology"/>
<dbReference type="Pfam" id="PF07963">
    <property type="entry name" value="N_methyl"/>
    <property type="match status" value="1"/>
</dbReference>
<dbReference type="Gene3D" id="3.55.40.10">
    <property type="entry name" value="minor pseudopilin epsh domain"/>
    <property type="match status" value="1"/>
</dbReference>
<dbReference type="AlphaFoldDB" id="A0A1H2Z3G8"/>
<gene>
    <name evidence="13" type="ORF">SAMN05421783_114113</name>
</gene>
<keyword evidence="5" id="KW-0997">Cell inner membrane</keyword>
<dbReference type="STRING" id="1058.SAMN05421783_114113"/>